<dbReference type="InterPro" id="IPR036186">
    <property type="entry name" value="Serpin_sf"/>
</dbReference>
<sequence>MPSTYTLLPNNFFSFNLINYLSKNTSFNVTFNEKTLFLETMKNFTILWLLSAALICMLPVIIASDDCPMVKDEDITHNPESKTKLFKGQQMFTIDFLDKALKAFPDENLFFSPYSLYRALLLAYFGARNETETALVESLKLHWAQDKSEVLTAYKQDKVLRSQNSKLEKALEFESVDKFFFDESVEIKDCVLKAFSEEIEKLDISNNTEAARQHINKFVEQVTRDQIKNLLPEGAMDASTQLALANAAYFKGLWSSKFEMEHTKKEIFYVRPDKNVFVDMMKQVGTFNFAANEYLGCHILEIPYNKTNPSGSDISFVVFLPPFSRANALEDVLGKLTPESLAQALNEGHPQKVDLKLPKFSMEKTMKLVPIFSAMGLGPIVSDDADFSGFSETAQITFNDAIHKAKVEVDESGSKAAAATVMFSFRSSRPIDPVVFHANHPFLFMIYDHKTRAILFAGVYRGPE</sequence>
<dbReference type="GO" id="GO:0005615">
    <property type="term" value="C:extracellular space"/>
    <property type="evidence" value="ECO:0007669"/>
    <property type="project" value="InterPro"/>
</dbReference>
<dbReference type="InterPro" id="IPR023795">
    <property type="entry name" value="Serpin_CS"/>
</dbReference>
<keyword evidence="4" id="KW-1133">Transmembrane helix</keyword>
<dbReference type="InterPro" id="IPR023796">
    <property type="entry name" value="Serpin_dom"/>
</dbReference>
<dbReference type="SMART" id="SM00093">
    <property type="entry name" value="SERPIN"/>
    <property type="match status" value="1"/>
</dbReference>
<feature type="transmembrane region" description="Helical" evidence="4">
    <location>
        <begin position="44"/>
        <end position="62"/>
    </location>
</feature>
<evidence type="ECO:0000256" key="1">
    <source>
        <dbReference type="ARBA" id="ARBA00022690"/>
    </source>
</evidence>
<keyword evidence="1" id="KW-0646">Protease inhibitor</keyword>
<reference evidence="6" key="1">
    <citation type="submission" date="2018-07" db="EMBL/GenBank/DDBJ databases">
        <authorList>
            <person name="Quirk P.G."/>
            <person name="Krulwich T.A."/>
        </authorList>
    </citation>
    <scope>NUCLEOTIDE SEQUENCE</scope>
</reference>
<feature type="domain" description="Serpin" evidence="5">
    <location>
        <begin position="94"/>
        <end position="463"/>
    </location>
</feature>
<proteinExistence type="inferred from homology"/>
<keyword evidence="2" id="KW-0722">Serine protease inhibitor</keyword>
<evidence type="ECO:0000259" key="5">
    <source>
        <dbReference type="SMART" id="SM00093"/>
    </source>
</evidence>
<comment type="similarity">
    <text evidence="3">Belongs to the serpin family.</text>
</comment>
<organism evidence="6">
    <name type="scientific">Culicoides sonorensis</name>
    <name type="common">Biting midge</name>
    <dbReference type="NCBI Taxonomy" id="179676"/>
    <lineage>
        <taxon>Eukaryota</taxon>
        <taxon>Metazoa</taxon>
        <taxon>Ecdysozoa</taxon>
        <taxon>Arthropoda</taxon>
        <taxon>Hexapoda</taxon>
        <taxon>Insecta</taxon>
        <taxon>Pterygota</taxon>
        <taxon>Neoptera</taxon>
        <taxon>Endopterygota</taxon>
        <taxon>Diptera</taxon>
        <taxon>Nematocera</taxon>
        <taxon>Chironomoidea</taxon>
        <taxon>Ceratopogonidae</taxon>
        <taxon>Ceratopogoninae</taxon>
        <taxon>Culicoides</taxon>
        <taxon>Monoculicoides</taxon>
    </lineage>
</organism>
<dbReference type="VEuPathDB" id="VectorBase:CSON013093"/>
<keyword evidence="4" id="KW-0472">Membrane</keyword>
<gene>
    <name evidence="6" type="primary">CSON013093</name>
</gene>
<dbReference type="PANTHER" id="PTHR11461:SF278">
    <property type="entry name" value="SERINE PROTEASE INHIBITOR 88EA"/>
    <property type="match status" value="1"/>
</dbReference>
<dbReference type="Pfam" id="PF00079">
    <property type="entry name" value="Serpin"/>
    <property type="match status" value="1"/>
</dbReference>
<dbReference type="PROSITE" id="PS00284">
    <property type="entry name" value="SERPIN"/>
    <property type="match status" value="1"/>
</dbReference>
<dbReference type="EMBL" id="UFQT01000646">
    <property type="protein sequence ID" value="SSX26079.1"/>
    <property type="molecule type" value="Genomic_DNA"/>
</dbReference>
<dbReference type="AlphaFoldDB" id="A0A336MAZ3"/>
<dbReference type="SUPFAM" id="SSF56574">
    <property type="entry name" value="Serpins"/>
    <property type="match status" value="1"/>
</dbReference>
<evidence type="ECO:0000256" key="2">
    <source>
        <dbReference type="ARBA" id="ARBA00022900"/>
    </source>
</evidence>
<evidence type="ECO:0000313" key="6">
    <source>
        <dbReference type="EMBL" id="SSX26079.1"/>
    </source>
</evidence>
<evidence type="ECO:0000256" key="3">
    <source>
        <dbReference type="RuleBase" id="RU000411"/>
    </source>
</evidence>
<dbReference type="GO" id="GO:0004867">
    <property type="term" value="F:serine-type endopeptidase inhibitor activity"/>
    <property type="evidence" value="ECO:0007669"/>
    <property type="project" value="UniProtKB-KW"/>
</dbReference>
<evidence type="ECO:0000256" key="4">
    <source>
        <dbReference type="SAM" id="Phobius"/>
    </source>
</evidence>
<accession>A0A336MAZ3</accession>
<keyword evidence="4" id="KW-0812">Transmembrane</keyword>
<dbReference type="CDD" id="cd19594">
    <property type="entry name" value="serpin_crustaceans_chelicerates_insects"/>
    <property type="match status" value="1"/>
</dbReference>
<dbReference type="PANTHER" id="PTHR11461">
    <property type="entry name" value="SERINE PROTEASE INHIBITOR, SERPIN"/>
    <property type="match status" value="1"/>
</dbReference>
<protein>
    <submittedName>
        <fullName evidence="6">CSON013093 protein</fullName>
    </submittedName>
</protein>
<dbReference type="InterPro" id="IPR042178">
    <property type="entry name" value="Serpin_sf_1"/>
</dbReference>
<dbReference type="InterPro" id="IPR000215">
    <property type="entry name" value="Serpin_fam"/>
</dbReference>
<name>A0A336MAZ3_CULSO</name>
<dbReference type="Gene3D" id="3.30.497.10">
    <property type="entry name" value="Antithrombin, subunit I, domain 2"/>
    <property type="match status" value="1"/>
</dbReference>
<dbReference type="InterPro" id="IPR042185">
    <property type="entry name" value="Serpin_sf_2"/>
</dbReference>
<dbReference type="Gene3D" id="2.30.39.10">
    <property type="entry name" value="Alpha-1-antitrypsin, domain 1"/>
    <property type="match status" value="1"/>
</dbReference>